<dbReference type="OrthoDB" id="273474at2759"/>
<dbReference type="Proteomes" id="UP000419144">
    <property type="component" value="Unassembled WGS sequence"/>
</dbReference>
<reference evidence="2" key="1">
    <citation type="submission" date="2019-11" db="EMBL/GenBank/DDBJ databases">
        <title>Leishmania tarentolae CDS.</title>
        <authorList>
            <person name="Goto Y."/>
            <person name="Yamagishi J."/>
        </authorList>
    </citation>
    <scope>NUCLEOTIDE SEQUENCE [LARGE SCALE GENOMIC DNA]</scope>
    <source>
        <strain evidence="2">Parrot Tar II</strain>
    </source>
</reference>
<organism evidence="2 3">
    <name type="scientific">Leishmania tarentolae</name>
    <name type="common">Sauroleishmania tarentolae</name>
    <dbReference type="NCBI Taxonomy" id="5689"/>
    <lineage>
        <taxon>Eukaryota</taxon>
        <taxon>Discoba</taxon>
        <taxon>Euglenozoa</taxon>
        <taxon>Kinetoplastea</taxon>
        <taxon>Metakinetoplastina</taxon>
        <taxon>Trypanosomatida</taxon>
        <taxon>Trypanosomatidae</taxon>
        <taxon>Leishmaniinae</taxon>
        <taxon>Leishmania</taxon>
        <taxon>lizard Leishmania</taxon>
    </lineage>
</organism>
<keyword evidence="3" id="KW-1185">Reference proteome</keyword>
<comment type="caution">
    <text evidence="2">The sequence shown here is derived from an EMBL/GenBank/DDBJ whole genome shotgun (WGS) entry which is preliminary data.</text>
</comment>
<proteinExistence type="predicted"/>
<evidence type="ECO:0000313" key="2">
    <source>
        <dbReference type="EMBL" id="GET88152.1"/>
    </source>
</evidence>
<feature type="region of interest" description="Disordered" evidence="1">
    <location>
        <begin position="751"/>
        <end position="775"/>
    </location>
</feature>
<dbReference type="EMBL" id="BLBS01000025">
    <property type="protein sequence ID" value="GET88152.1"/>
    <property type="molecule type" value="Genomic_DNA"/>
</dbReference>
<feature type="region of interest" description="Disordered" evidence="1">
    <location>
        <begin position="1976"/>
        <end position="2090"/>
    </location>
</feature>
<evidence type="ECO:0000256" key="1">
    <source>
        <dbReference type="SAM" id="MobiDB-lite"/>
    </source>
</evidence>
<evidence type="ECO:0008006" key="4">
    <source>
        <dbReference type="Google" id="ProtNLM"/>
    </source>
</evidence>
<dbReference type="VEuPathDB" id="TriTrypDB:LtaPh_2009100"/>
<sequence>MAAHVLQASGVTAESLYRDVVWPALWKVLQLTSPPSTPANVRDGACGGAAEHVLCAQGLQRATTQALVQLLRMACVDSATSSMNSVPASVMQEVVSHLLLHPHGTEQSTASQVVPEAQMGVLDSVTASPAAAAAAVEVERLYLLVCTAIHLSAPIDISQLAASKIVLTAGPGASGATTTNAAAAPLLPWGVAQASKSVVAGIFALSSSIHPSSTSLSPMAPCLAPSVLGPPPSPIVTTASQQQLHSNLQHLWFTFLYVYLQQLSSHTPKDTLAYARFFSSCGDECRKRLATAPVLSDDDDDDGAVTVGAVVRPSSAASETAALQAWSHVSADLLRDTIARTRFRRAALLFKSFVPHMLTQAPTVAFLLGDLLSEFARRWTAFTSRIPAGCMADDLARRLARYDTRGMLYDDGPASPSQQWQQCIDLLRVYSDRLTRILAMGTPHGHLVATTLGAVLSTLYVLPHTRGSSPLSSAGEASAVVAGTAVGTRGKRDEEASVLEMETAYRQPRFMSMSSTTGVTAAPLVVGELLMSEVEWRLRHYAPFGQLLASTRILELQRVHLFAVATGQLRVGRSVAQQVEHTRMLALAALYCGVAGWDLTVLMYHFAECPLNPFGGPETPPPALPFSALGRYTAAVQQYVEHTRAELIMDMPFTELCVRNGNVDGRDGRSSGSRSRSMRCAGGGYGQQQKQGPLPHLSAPTIPSSGELHTRRFLRIVHPDPLLLNWRLHLTATEALVATTVVPNGASAAAFGGGSSSSSSITTATSSTHSATGNGNSCSPVPDLLLSPCCLMRDILVSGQYSLAADGMRHLAKPPAPPVVIAGDVGAGVRSVNVLLIPRRAYPQQISVAYYVSILLRRWLQRWEDAEQQQQEGEAEATGVMQLRDESFRVLSSFVPILSVVQSYMANQSLLVRILTRLSWMCRTTAVATPAAGAATTPTSEAVTTSPKCGVASPTPNAVFALAERLLVAFVMPCTRVLPPSPMIYDVMEDVLRFFARSSTPGTQMHGVVPYGENAAMPLHMFDWLQELLPSVKFVAVYRTKQQLLQLEAMQGWPPSPLVHPHDALLRKEREALFSHALKRLNAENLDEYRALLRPILYAEPLLVAHRLFTQAVGYNNNFLDIHTRLLRGLPGAVLMLVVQQGLVLMARYAAEEKITGANGESRVAILATFVATLWRDNLDRVDGVLLVRRVELALRSNSGEDILLGTELCKALLAVMTHRVLEHEEKYNPAQLQALAYTPSTTSLFGRGSMTSFRVRYWKDTASSAQLLLSPEDVFVRSRQALLAALQQPCLVPTQGNEESEGNEEEHTKQSITAARSEDRLNLGQQLLLHLCRLQSCIYELQRDLDGGAEVILLSSAGRYNTINDMLVAIEELSPPPVERPVLEYLCACVQKVALPHVASLVETQQRRKFEWASSFPSNSGAVPSDAVYCVPPHTSLKVAVDSGDVPALSPIAQLLQYFTAAHFEYRSDPYDAARYEWQQCMERAKSLTSKCLGDKRSAGAMSGRRAASIVSWLDNEAKRIDAEEAMHKHLYSASAAARAALLELIRSELSPATAPLASDADDHLMELAVSYLLPRAVLNLREAATVAAFFTWLFQEASPTTESAAAVGRAEAEQPPWSLHCRVIDLALVFVTAAFTYFVGFTDGECKRLACVLQSLLQAPALSACHQQMDTATRLWPSLAKCIEALSSRTKGGGDAAAAAREKAPVFSKEDVAAAGAAAGAGPTCKAVAAAHGGRASVNSGGMRAVSSAVFEGFLRPAHDSHINGKDTSISERAGAESLLSLAMARGLVLSSAKSNDLQEAASTAADATAGTRPAVPLQLEAYISRAMIQLLSHEQDVPAYAHRNLFLVLEQLDKNTFPATLCAVDLLIRAVEPHASKTKSYYALASAVLKLLRVNRRHRRELQHTISALRHGDEGVEPAALQATRGEDGNALPHIRTAAAACHGQWRLDEHYMRQLLQNEVAILLGDAQVRHGVGDDSSEDAEHVEDTDDSQAVKDATEGTSHSSGDGQGDNEEGVGDDLSAAATAQESGEEEEENDDSGHGEDASDSGSEDDDEEEHDNESDENGYAGSGNDDDASPAARKRRLDE</sequence>
<feature type="region of interest" description="Disordered" evidence="1">
    <location>
        <begin position="664"/>
        <end position="701"/>
    </location>
</feature>
<feature type="compositionally biased region" description="Acidic residues" evidence="1">
    <location>
        <begin position="2048"/>
        <end position="2067"/>
    </location>
</feature>
<feature type="compositionally biased region" description="Low complexity" evidence="1">
    <location>
        <begin position="670"/>
        <end position="680"/>
    </location>
</feature>
<gene>
    <name evidence="2" type="ORF">LtaPh_2009100</name>
</gene>
<evidence type="ECO:0000313" key="3">
    <source>
        <dbReference type="Proteomes" id="UP000419144"/>
    </source>
</evidence>
<accession>A0A640KFD3</accession>
<protein>
    <recommendedName>
        <fullName evidence="4">Transmembrane protein, conserved</fullName>
    </recommendedName>
</protein>
<name>A0A640KFD3_LEITA</name>
<feature type="compositionally biased region" description="Acidic residues" evidence="1">
    <location>
        <begin position="1980"/>
        <end position="1993"/>
    </location>
</feature>